<keyword evidence="2" id="KW-1185">Reference proteome</keyword>
<dbReference type="RefSeq" id="WP_249465643.1">
    <property type="nucleotide sequence ID" value="NZ_CP091196.1"/>
</dbReference>
<accession>A0ABY4NWW3</accession>
<reference evidence="1" key="1">
    <citation type="submission" date="2022-01" db="EMBL/GenBank/DDBJ databases">
        <title>PSI-footprinting approach for the identification of protein synthesis inhibitor producers.</title>
        <authorList>
            <person name="Handel F."/>
            <person name="Kulik A."/>
            <person name="Wex K.W."/>
            <person name="Berscheid A."/>
            <person name="Saur J.S."/>
            <person name="Winkler A."/>
            <person name="Wibberg D."/>
            <person name="Kalinowski J."/>
            <person name="Broetz-Oesterhelt H."/>
            <person name="Mast Y."/>
        </authorList>
    </citation>
    <scope>NUCLEOTIDE SEQUENCE</scope>
    <source>
        <strain evidence="1">KNN 49.3e</strain>
    </source>
</reference>
<evidence type="ECO:0000313" key="1">
    <source>
        <dbReference type="EMBL" id="UQS24493.1"/>
    </source>
</evidence>
<evidence type="ECO:0000313" key="2">
    <source>
        <dbReference type="Proteomes" id="UP000830158"/>
    </source>
</evidence>
<dbReference type="EMBL" id="CP091196">
    <property type="protein sequence ID" value="UQS24493.1"/>
    <property type="molecule type" value="Genomic_DNA"/>
</dbReference>
<dbReference type="Pfam" id="PF06684">
    <property type="entry name" value="AA_synth"/>
    <property type="match status" value="1"/>
</dbReference>
<dbReference type="Proteomes" id="UP000830158">
    <property type="component" value="Chromosome"/>
</dbReference>
<proteinExistence type="predicted"/>
<name>A0ABY4NWW3_9PSEU</name>
<dbReference type="InterPro" id="IPR035936">
    <property type="entry name" value="BB2672"/>
</dbReference>
<dbReference type="SUPFAM" id="SSF160519">
    <property type="entry name" value="BB2672-like"/>
    <property type="match status" value="1"/>
</dbReference>
<organism evidence="1 2">
    <name type="scientific">Amycolatopsis thermalba</name>
    <dbReference type="NCBI Taxonomy" id="944492"/>
    <lineage>
        <taxon>Bacteria</taxon>
        <taxon>Bacillati</taxon>
        <taxon>Actinomycetota</taxon>
        <taxon>Actinomycetes</taxon>
        <taxon>Pseudonocardiales</taxon>
        <taxon>Pseudonocardiaceae</taxon>
        <taxon>Amycolatopsis</taxon>
    </lineage>
</organism>
<protein>
    <submittedName>
        <fullName evidence="1">Amino acid synthesis family protein</fullName>
    </submittedName>
</protein>
<sequence>MTLRKLVTVTEEIVTEAGAPATSPTRRAAAAAVITNPWAGRGLVGDLGPEAARTAPLLAQRLTRALEAALGGRIAAFGKAAIVGLDGEIEHGAALIHTPYFGNILRELVDGTSIVVFSDERGPAGTALTVPVWHKTAAATRSHYQTVQVRVPDAPRGDEIVVIAAAASGPRPHARIGDRTTDPAVSLDILEDLESV</sequence>
<dbReference type="InterPro" id="IPR009569">
    <property type="entry name" value="AA_synth_put"/>
</dbReference>
<dbReference type="Gene3D" id="3.30.1330.110">
    <property type="entry name" value="BB2672"/>
    <property type="match status" value="1"/>
</dbReference>
<gene>
    <name evidence="1" type="ORF">L1857_17535</name>
</gene>